<protein>
    <submittedName>
        <fullName evidence="1">Uncharacterized protein</fullName>
    </submittedName>
</protein>
<dbReference type="EMBL" id="CAJOBP010043224">
    <property type="protein sequence ID" value="CAF4771967.1"/>
    <property type="molecule type" value="Genomic_DNA"/>
</dbReference>
<feature type="non-terminal residue" evidence="1">
    <location>
        <position position="1"/>
    </location>
</feature>
<organism evidence="1 2">
    <name type="scientific">Rotaria socialis</name>
    <dbReference type="NCBI Taxonomy" id="392032"/>
    <lineage>
        <taxon>Eukaryota</taxon>
        <taxon>Metazoa</taxon>
        <taxon>Spiralia</taxon>
        <taxon>Gnathifera</taxon>
        <taxon>Rotifera</taxon>
        <taxon>Eurotatoria</taxon>
        <taxon>Bdelloidea</taxon>
        <taxon>Philodinida</taxon>
        <taxon>Philodinidae</taxon>
        <taxon>Rotaria</taxon>
    </lineage>
</organism>
<keyword evidence="2" id="KW-1185">Reference proteome</keyword>
<comment type="caution">
    <text evidence="1">The sequence shown here is derived from an EMBL/GenBank/DDBJ whole genome shotgun (WGS) entry which is preliminary data.</text>
</comment>
<sequence>IILRYIIETLFIIHGETKLNMICPVGGDAEKRFGRAYNLVWCVNLKPTSSQ</sequence>
<gene>
    <name evidence="1" type="ORF">UJA718_LOCUS39955</name>
</gene>
<evidence type="ECO:0000313" key="1">
    <source>
        <dbReference type="EMBL" id="CAF4771967.1"/>
    </source>
</evidence>
<name>A0A821MM39_9BILA</name>
<proteinExistence type="predicted"/>
<accession>A0A821MM39</accession>
<reference evidence="1" key="1">
    <citation type="submission" date="2021-02" db="EMBL/GenBank/DDBJ databases">
        <authorList>
            <person name="Nowell W R."/>
        </authorList>
    </citation>
    <scope>NUCLEOTIDE SEQUENCE</scope>
</reference>
<evidence type="ECO:0000313" key="2">
    <source>
        <dbReference type="Proteomes" id="UP000663873"/>
    </source>
</evidence>
<dbReference type="AlphaFoldDB" id="A0A821MM39"/>
<dbReference type="Proteomes" id="UP000663873">
    <property type="component" value="Unassembled WGS sequence"/>
</dbReference>